<sequence>MPTNPHHTEYAPPVLRAPSPASSIGTVYGEDQTAFSDCEDELSQYDFERKVEERIALNVPRFEELQANHEPLLARPTPGSIEERYLYERIMTSLRLVVRDLEDNELFERTLLKGSQAALEQQPSTNDIDALMRSMMVAPTPQSSINGIASGRGRSDSRVTSGPWAVNGNGKGVEHDESLLTTGVTPGKRSRNGSRRN</sequence>
<evidence type="ECO:0000313" key="3">
    <source>
        <dbReference type="Proteomes" id="UP000775547"/>
    </source>
</evidence>
<dbReference type="Proteomes" id="UP000775547">
    <property type="component" value="Unassembled WGS sequence"/>
</dbReference>
<comment type="caution">
    <text evidence="2">The sequence shown here is derived from an EMBL/GenBank/DDBJ whole genome shotgun (WGS) entry which is preliminary data.</text>
</comment>
<dbReference type="OrthoDB" id="3227715at2759"/>
<proteinExistence type="predicted"/>
<gene>
    <name evidence="2" type="ORF">DXG03_004585</name>
</gene>
<feature type="compositionally biased region" description="Basic residues" evidence="1">
    <location>
        <begin position="188"/>
        <end position="197"/>
    </location>
</feature>
<reference evidence="2" key="1">
    <citation type="submission" date="2020-07" db="EMBL/GenBank/DDBJ databases">
        <authorList>
            <person name="Nieuwenhuis M."/>
            <person name="Van De Peppel L.J.J."/>
        </authorList>
    </citation>
    <scope>NUCLEOTIDE SEQUENCE</scope>
    <source>
        <strain evidence="2">AP01</strain>
        <tissue evidence="2">Mycelium</tissue>
    </source>
</reference>
<name>A0A9P7G8R9_9AGAR</name>
<dbReference type="EMBL" id="JABCKV010000028">
    <property type="protein sequence ID" value="KAG5645984.1"/>
    <property type="molecule type" value="Genomic_DNA"/>
</dbReference>
<evidence type="ECO:0000313" key="2">
    <source>
        <dbReference type="EMBL" id="KAG5645984.1"/>
    </source>
</evidence>
<accession>A0A9P7G8R9</accession>
<evidence type="ECO:0000256" key="1">
    <source>
        <dbReference type="SAM" id="MobiDB-lite"/>
    </source>
</evidence>
<reference evidence="2" key="2">
    <citation type="submission" date="2021-10" db="EMBL/GenBank/DDBJ databases">
        <title>Phylogenomics reveals ancestral predisposition of the termite-cultivated fungus Termitomyces towards a domesticated lifestyle.</title>
        <authorList>
            <person name="Auxier B."/>
            <person name="Grum-Grzhimaylo A."/>
            <person name="Cardenas M.E."/>
            <person name="Lodge J.D."/>
            <person name="Laessoe T."/>
            <person name="Pedersen O."/>
            <person name="Smith M.E."/>
            <person name="Kuyper T.W."/>
            <person name="Franco-Molano E.A."/>
            <person name="Baroni T.J."/>
            <person name="Aanen D.K."/>
        </authorList>
    </citation>
    <scope>NUCLEOTIDE SEQUENCE</scope>
    <source>
        <strain evidence="2">AP01</strain>
        <tissue evidence="2">Mycelium</tissue>
    </source>
</reference>
<dbReference type="AlphaFoldDB" id="A0A9P7G8R9"/>
<feature type="region of interest" description="Disordered" evidence="1">
    <location>
        <begin position="141"/>
        <end position="197"/>
    </location>
</feature>
<keyword evidence="3" id="KW-1185">Reference proteome</keyword>
<protein>
    <submittedName>
        <fullName evidence="2">Uncharacterized protein</fullName>
    </submittedName>
</protein>
<organism evidence="2 3">
    <name type="scientific">Asterophora parasitica</name>
    <dbReference type="NCBI Taxonomy" id="117018"/>
    <lineage>
        <taxon>Eukaryota</taxon>
        <taxon>Fungi</taxon>
        <taxon>Dikarya</taxon>
        <taxon>Basidiomycota</taxon>
        <taxon>Agaricomycotina</taxon>
        <taxon>Agaricomycetes</taxon>
        <taxon>Agaricomycetidae</taxon>
        <taxon>Agaricales</taxon>
        <taxon>Tricholomatineae</taxon>
        <taxon>Lyophyllaceae</taxon>
        <taxon>Asterophora</taxon>
    </lineage>
</organism>